<dbReference type="Proteomes" id="UP001181622">
    <property type="component" value="Unassembled WGS sequence"/>
</dbReference>
<evidence type="ECO:0000313" key="1">
    <source>
        <dbReference type="EMBL" id="MDR4306097.1"/>
    </source>
</evidence>
<dbReference type="SUPFAM" id="SSF52833">
    <property type="entry name" value="Thioredoxin-like"/>
    <property type="match status" value="1"/>
</dbReference>
<reference evidence="1" key="1">
    <citation type="submission" date="2020-10" db="EMBL/GenBank/DDBJ databases">
        <authorList>
            <person name="Abbas A."/>
            <person name="Razzaq R."/>
            <person name="Waqas M."/>
            <person name="Abbas N."/>
            <person name="Nielsen T.K."/>
            <person name="Hansen L.H."/>
            <person name="Hussain S."/>
            <person name="Shahid M."/>
        </authorList>
    </citation>
    <scope>NUCLEOTIDE SEQUENCE</scope>
    <source>
        <strain evidence="1">S14</strain>
    </source>
</reference>
<gene>
    <name evidence="1" type="ORF">IHQ68_05625</name>
</gene>
<dbReference type="EMBL" id="JADBEO010000008">
    <property type="protein sequence ID" value="MDR4306097.1"/>
    <property type="molecule type" value="Genomic_DNA"/>
</dbReference>
<accession>A0ABU1DDC8</accession>
<organism evidence="1 2">
    <name type="scientific">Chelatococcus sambhunathii</name>
    <dbReference type="NCBI Taxonomy" id="363953"/>
    <lineage>
        <taxon>Bacteria</taxon>
        <taxon>Pseudomonadati</taxon>
        <taxon>Pseudomonadota</taxon>
        <taxon>Alphaproteobacteria</taxon>
        <taxon>Hyphomicrobiales</taxon>
        <taxon>Chelatococcaceae</taxon>
        <taxon>Chelatococcus</taxon>
    </lineage>
</organism>
<keyword evidence="2" id="KW-1185">Reference proteome</keyword>
<dbReference type="Pfam" id="PF05988">
    <property type="entry name" value="DUF899"/>
    <property type="match status" value="1"/>
</dbReference>
<dbReference type="RefSeq" id="WP_309389661.1">
    <property type="nucleotide sequence ID" value="NZ_JADBEO010000008.1"/>
</dbReference>
<name>A0ABU1DDC8_9HYPH</name>
<dbReference type="InterPro" id="IPR010296">
    <property type="entry name" value="DUF899_thioredox"/>
</dbReference>
<comment type="caution">
    <text evidence="1">The sequence shown here is derived from an EMBL/GenBank/DDBJ whole genome shotgun (WGS) entry which is preliminary data.</text>
</comment>
<protein>
    <submittedName>
        <fullName evidence="1">DUF899 domain-containing protein</fullName>
    </submittedName>
</protein>
<sequence length="244" mass="27636">MTEQAFNRPGPAVVGRQEWLKARRDLLAEEKKLTEQRDELSRRRRGMPWVRIDKPYRFEGPDGELSLGDLFAGRSQLIVYHLMFHPDWEWACKSCSFWADHFDGMVPHLAARDTAFAAISRAPLAKLKRQAERLGWRFPWVSARGEDFNADFGVSFPPDDDGGAYNYAPREGTDYAGAVELPGFSVFVRDPKSGAVFHSYSTYGRGIELMNSAYSALDLTPAGRNEEGLAHTMSWVRLHDDYAA</sequence>
<proteinExistence type="predicted"/>
<dbReference type="InterPro" id="IPR036249">
    <property type="entry name" value="Thioredoxin-like_sf"/>
</dbReference>
<evidence type="ECO:0000313" key="2">
    <source>
        <dbReference type="Proteomes" id="UP001181622"/>
    </source>
</evidence>